<dbReference type="RefSeq" id="WP_106287053.1">
    <property type="nucleotide sequence ID" value="NZ_CAWNTC010000151.1"/>
</dbReference>
<feature type="transmembrane region" description="Helical" evidence="8">
    <location>
        <begin position="92"/>
        <end position="110"/>
    </location>
</feature>
<comment type="subcellular location">
    <subcellularLocation>
        <location evidence="1">Cell membrane</location>
        <topology evidence="1">Multi-pass membrane protein</topology>
    </subcellularLocation>
</comment>
<dbReference type="Pfam" id="PF09721">
    <property type="entry name" value="Exosortase_EpsH"/>
    <property type="match status" value="1"/>
</dbReference>
<feature type="transmembrane region" description="Helical" evidence="8">
    <location>
        <begin position="253"/>
        <end position="271"/>
    </location>
</feature>
<keyword evidence="2" id="KW-1003">Cell membrane</keyword>
<reference evidence="9 10" key="1">
    <citation type="submission" date="2018-02" db="EMBL/GenBank/DDBJ databases">
        <authorList>
            <person name="Cohen D.B."/>
            <person name="Kent A.D."/>
        </authorList>
    </citation>
    <scope>NUCLEOTIDE SEQUENCE [LARGE SCALE GENOMIC DNA]</scope>
    <source>
        <strain evidence="9 10">CCAP 1448/3</strain>
    </source>
</reference>
<feature type="transmembrane region" description="Helical" evidence="8">
    <location>
        <begin position="37"/>
        <end position="55"/>
    </location>
</feature>
<keyword evidence="6 8" id="KW-1133">Transmembrane helix</keyword>
<dbReference type="InterPro" id="IPR022505">
    <property type="entry name" value="Exosortase_cyanobac"/>
</dbReference>
<keyword evidence="3" id="KW-0645">Protease</keyword>
<dbReference type="NCBIfam" id="TIGR03763">
    <property type="entry name" value="cyanoexo_CrtA"/>
    <property type="match status" value="1"/>
</dbReference>
<dbReference type="GO" id="GO:0008233">
    <property type="term" value="F:peptidase activity"/>
    <property type="evidence" value="ECO:0007669"/>
    <property type="project" value="UniProtKB-KW"/>
</dbReference>
<dbReference type="InterPro" id="IPR026392">
    <property type="entry name" value="Exo/Archaeosortase_dom"/>
</dbReference>
<reference evidence="9 10" key="2">
    <citation type="submission" date="2018-03" db="EMBL/GenBank/DDBJ databases">
        <title>The ancient ancestry and fast evolution of plastids.</title>
        <authorList>
            <person name="Moore K.R."/>
            <person name="Magnabosco C."/>
            <person name="Momper L."/>
            <person name="Gold D.A."/>
            <person name="Bosak T."/>
            <person name="Fournier G.P."/>
        </authorList>
    </citation>
    <scope>NUCLEOTIDE SEQUENCE [LARGE SCALE GENOMIC DNA]</scope>
    <source>
        <strain evidence="9 10">CCAP 1448/3</strain>
    </source>
</reference>
<feature type="transmembrane region" description="Helical" evidence="8">
    <location>
        <begin position="12"/>
        <end position="31"/>
    </location>
</feature>
<proteinExistence type="predicted"/>
<evidence type="ECO:0000256" key="2">
    <source>
        <dbReference type="ARBA" id="ARBA00022475"/>
    </source>
</evidence>
<dbReference type="GO" id="GO:0005886">
    <property type="term" value="C:plasma membrane"/>
    <property type="evidence" value="ECO:0007669"/>
    <property type="project" value="UniProtKB-SubCell"/>
</dbReference>
<dbReference type="InterPro" id="IPR019127">
    <property type="entry name" value="Exosortase"/>
</dbReference>
<evidence type="ECO:0000256" key="5">
    <source>
        <dbReference type="ARBA" id="ARBA00022801"/>
    </source>
</evidence>
<dbReference type="EMBL" id="PVWJ01000007">
    <property type="protein sequence ID" value="PSB04818.1"/>
    <property type="molecule type" value="Genomic_DNA"/>
</dbReference>
<feature type="transmembrane region" description="Helical" evidence="8">
    <location>
        <begin position="67"/>
        <end position="86"/>
    </location>
</feature>
<evidence type="ECO:0000256" key="1">
    <source>
        <dbReference type="ARBA" id="ARBA00004651"/>
    </source>
</evidence>
<gene>
    <name evidence="9" type="primary">crtA</name>
    <name evidence="9" type="ORF">C7B64_02340</name>
</gene>
<protein>
    <submittedName>
        <fullName evidence="9">Cyanoexosortase A</fullName>
    </submittedName>
</protein>
<sequence>MVNIDFSLSRQPQFWLLAIASGLVAIHLTIVGKVETGDLFGISLIYWLAVGSLIWEKRATLVWRNDLSACILGSFLLLIVLFKSILPAVDSKFLYTAPLLSGLGLALIASGFHQLKQYWQELLILFCLVINKITIAFLGSINLAEYTAKFSTLLLWYSGFQVGREGVNIILPNQVIEVYTACSGVEAIAQMEALALLFIIMFPLSLTKKIIVPLIAMVIGFVVNCIRVVIMSLLAANSQQEAFDYWHEGDGSLVFSLIAALVFAGFCYLLLRSENTQESDSASLS</sequence>
<evidence type="ECO:0000313" key="9">
    <source>
        <dbReference type="EMBL" id="PSB04818.1"/>
    </source>
</evidence>
<feature type="transmembrane region" description="Helical" evidence="8">
    <location>
        <begin position="187"/>
        <end position="204"/>
    </location>
</feature>
<keyword evidence="4 8" id="KW-0812">Transmembrane</keyword>
<dbReference type="Proteomes" id="UP000238762">
    <property type="component" value="Unassembled WGS sequence"/>
</dbReference>
<feature type="transmembrane region" description="Helical" evidence="8">
    <location>
        <begin position="122"/>
        <end position="144"/>
    </location>
</feature>
<comment type="caution">
    <text evidence="9">The sequence shown here is derived from an EMBL/GenBank/DDBJ whole genome shotgun (WGS) entry which is preliminary data.</text>
</comment>
<evidence type="ECO:0000256" key="6">
    <source>
        <dbReference type="ARBA" id="ARBA00022989"/>
    </source>
</evidence>
<organism evidence="9 10">
    <name type="scientific">Merismopedia glauca CCAP 1448/3</name>
    <dbReference type="NCBI Taxonomy" id="1296344"/>
    <lineage>
        <taxon>Bacteria</taxon>
        <taxon>Bacillati</taxon>
        <taxon>Cyanobacteriota</taxon>
        <taxon>Cyanophyceae</taxon>
        <taxon>Synechococcales</taxon>
        <taxon>Merismopediaceae</taxon>
        <taxon>Merismopedia</taxon>
    </lineage>
</organism>
<dbReference type="GO" id="GO:0006508">
    <property type="term" value="P:proteolysis"/>
    <property type="evidence" value="ECO:0007669"/>
    <property type="project" value="UniProtKB-KW"/>
</dbReference>
<evidence type="ECO:0000256" key="8">
    <source>
        <dbReference type="SAM" id="Phobius"/>
    </source>
</evidence>
<evidence type="ECO:0000256" key="7">
    <source>
        <dbReference type="ARBA" id="ARBA00023136"/>
    </source>
</evidence>
<keyword evidence="7 8" id="KW-0472">Membrane</keyword>
<keyword evidence="5" id="KW-0378">Hydrolase</keyword>
<name>A0A2T1C9I1_9CYAN</name>
<feature type="transmembrane region" description="Helical" evidence="8">
    <location>
        <begin position="211"/>
        <end position="233"/>
    </location>
</feature>
<keyword evidence="10" id="KW-1185">Reference proteome</keyword>
<dbReference type="AlphaFoldDB" id="A0A2T1C9I1"/>
<dbReference type="OrthoDB" id="461510at2"/>
<dbReference type="NCBIfam" id="TIGR04178">
    <property type="entry name" value="exo_archaeo"/>
    <property type="match status" value="1"/>
</dbReference>
<accession>A0A2T1C9I1</accession>
<evidence type="ECO:0000313" key="10">
    <source>
        <dbReference type="Proteomes" id="UP000238762"/>
    </source>
</evidence>
<evidence type="ECO:0000256" key="3">
    <source>
        <dbReference type="ARBA" id="ARBA00022670"/>
    </source>
</evidence>
<evidence type="ECO:0000256" key="4">
    <source>
        <dbReference type="ARBA" id="ARBA00022692"/>
    </source>
</evidence>